<dbReference type="EMBL" id="RBWV01000011">
    <property type="protein sequence ID" value="RKS75530.1"/>
    <property type="molecule type" value="Genomic_DNA"/>
</dbReference>
<dbReference type="InterPro" id="IPR036291">
    <property type="entry name" value="NAD(P)-bd_dom_sf"/>
</dbReference>
<dbReference type="Pfam" id="PF00106">
    <property type="entry name" value="adh_short"/>
    <property type="match status" value="1"/>
</dbReference>
<name>A0A420XQI1_9ACTN</name>
<dbReference type="Proteomes" id="UP000281955">
    <property type="component" value="Unassembled WGS sequence"/>
</dbReference>
<accession>A0A420XQI1</accession>
<reference evidence="1 2" key="1">
    <citation type="submission" date="2018-10" db="EMBL/GenBank/DDBJ databases">
        <title>Genomic Encyclopedia of Archaeal and Bacterial Type Strains, Phase II (KMG-II): from individual species to whole genera.</title>
        <authorList>
            <person name="Goeker M."/>
        </authorList>
    </citation>
    <scope>NUCLEOTIDE SEQUENCE [LARGE SCALE GENOMIC DNA]</scope>
    <source>
        <strain evidence="1 2">RP-AC37</strain>
    </source>
</reference>
<dbReference type="InParanoid" id="A0A420XQI1"/>
<dbReference type="InterPro" id="IPR002347">
    <property type="entry name" value="SDR_fam"/>
</dbReference>
<dbReference type="OrthoDB" id="9799818at2"/>
<organism evidence="1 2">
    <name type="scientific">Motilibacter peucedani</name>
    <dbReference type="NCBI Taxonomy" id="598650"/>
    <lineage>
        <taxon>Bacteria</taxon>
        <taxon>Bacillati</taxon>
        <taxon>Actinomycetota</taxon>
        <taxon>Actinomycetes</taxon>
        <taxon>Motilibacterales</taxon>
        <taxon>Motilibacteraceae</taxon>
        <taxon>Motilibacter</taxon>
    </lineage>
</organism>
<evidence type="ECO:0000313" key="2">
    <source>
        <dbReference type="Proteomes" id="UP000281955"/>
    </source>
</evidence>
<dbReference type="Gene3D" id="3.40.50.720">
    <property type="entry name" value="NAD(P)-binding Rossmann-like Domain"/>
    <property type="match status" value="1"/>
</dbReference>
<dbReference type="PRINTS" id="PR00081">
    <property type="entry name" value="GDHRDH"/>
</dbReference>
<dbReference type="AlphaFoldDB" id="A0A420XQI1"/>
<dbReference type="PANTHER" id="PTHR43431:SF7">
    <property type="entry name" value="OXIDOREDUCTASE, SHORT CHAIN DEHYDROGENASE_REDUCTASE FAMILY (AFU_ORTHOLOGUE AFUA_5G14000)"/>
    <property type="match status" value="1"/>
</dbReference>
<dbReference type="SUPFAM" id="SSF51735">
    <property type="entry name" value="NAD(P)-binding Rossmann-fold domains"/>
    <property type="match status" value="1"/>
</dbReference>
<dbReference type="PANTHER" id="PTHR43431">
    <property type="entry name" value="OXIDOREDUCTASE, SHORT CHAIN DEHYDROGENASE/REDUCTASE FAMILY (AFU_ORTHOLOGUE AFUA_5G14000)"/>
    <property type="match status" value="1"/>
</dbReference>
<gene>
    <name evidence="1" type="ORF">CLV35_2000</name>
</gene>
<keyword evidence="2" id="KW-1185">Reference proteome</keyword>
<dbReference type="RefSeq" id="WP_121193290.1">
    <property type="nucleotide sequence ID" value="NZ_RBWV01000011.1"/>
</dbReference>
<sequence>MSGGPADGLVLVAGAGPGVGLATARAFASHGHPVGLVARDEQRLAGNAEELRAGGAVADYALADVRDDAAFAAAVASLTARHGPVVVLAFTPLPDVALIQPVVQTTPDHIAGALALGVTAAVRAAQAVLPGMLERGAGTLLFTTGSAAVAPSPDRAASAVANAAESVYVRLLHEAVAAYGITVAQLVIVGAVGPGRKHEPAAVAERLWQLHAESGEVLSVLQ</sequence>
<proteinExistence type="predicted"/>
<comment type="caution">
    <text evidence="1">The sequence shown here is derived from an EMBL/GenBank/DDBJ whole genome shotgun (WGS) entry which is preliminary data.</text>
</comment>
<protein>
    <submittedName>
        <fullName evidence="1">NADP-dependent 3-hydroxy acid dehydrogenase YdfG</fullName>
    </submittedName>
</protein>
<evidence type="ECO:0000313" key="1">
    <source>
        <dbReference type="EMBL" id="RKS75530.1"/>
    </source>
</evidence>